<accession>A0A7R9GC32</accession>
<dbReference type="Gene3D" id="3.40.30.10">
    <property type="entry name" value="Glutaredoxin"/>
    <property type="match status" value="1"/>
</dbReference>
<dbReference type="InterPro" id="IPR002109">
    <property type="entry name" value="Glutaredoxin"/>
</dbReference>
<keyword evidence="5" id="KW-0676">Redox-active center</keyword>
<name>A0A7R9GC32_9CRUS</name>
<evidence type="ECO:0000259" key="8">
    <source>
        <dbReference type="Pfam" id="PF00462"/>
    </source>
</evidence>
<dbReference type="EMBL" id="OA882808">
    <property type="protein sequence ID" value="CAD7277011.1"/>
    <property type="molecule type" value="Genomic_DNA"/>
</dbReference>
<evidence type="ECO:0000313" key="9">
    <source>
        <dbReference type="EMBL" id="CAD7277011.1"/>
    </source>
</evidence>
<evidence type="ECO:0000256" key="6">
    <source>
        <dbReference type="ARBA" id="ARBA00067456"/>
    </source>
</evidence>
<sequence>MIPRVRLVCGRVLQLHGLRKLSSVSRVWRVPTQVGQALCTSVRWYSQPPQKSSAALPAELKTRIDDMVTKGNKVVVFMKGDANQPKCGFSNAVIQVLRMHGVEKFDTYDVLSSDELRQGIKEYSEWPTVPQVFIDGEFIGGCDIMLQMHRSGDLIEALKKVGIESKIERESPPEN</sequence>
<protein>
    <recommendedName>
        <fullName evidence="6">Glutaredoxin-related protein 5, mitochondrial</fullName>
    </recommendedName>
    <alternativeName>
        <fullName evidence="7">Monothiol glutaredoxin-5</fullName>
    </alternativeName>
</protein>
<dbReference type="OrthoDB" id="415696at2759"/>
<dbReference type="InterPro" id="IPR036249">
    <property type="entry name" value="Thioredoxin-like_sf"/>
</dbReference>
<proteinExistence type="predicted"/>
<dbReference type="Proteomes" id="UP000678499">
    <property type="component" value="Unassembled WGS sequence"/>
</dbReference>
<dbReference type="AlphaFoldDB" id="A0A7R9GC32"/>
<dbReference type="SUPFAM" id="SSF52833">
    <property type="entry name" value="Thioredoxin-like"/>
    <property type="match status" value="1"/>
</dbReference>
<dbReference type="FunFam" id="3.40.30.10:FF:000005">
    <property type="entry name" value="Glutaredoxin 5"/>
    <property type="match status" value="1"/>
</dbReference>
<evidence type="ECO:0000256" key="5">
    <source>
        <dbReference type="ARBA" id="ARBA00023284"/>
    </source>
</evidence>
<dbReference type="NCBIfam" id="TIGR00365">
    <property type="entry name" value="Grx4 family monothiol glutaredoxin"/>
    <property type="match status" value="1"/>
</dbReference>
<dbReference type="PROSITE" id="PS51354">
    <property type="entry name" value="GLUTAREDOXIN_2"/>
    <property type="match status" value="1"/>
</dbReference>
<dbReference type="Pfam" id="PF00462">
    <property type="entry name" value="Glutaredoxin"/>
    <property type="match status" value="1"/>
</dbReference>
<evidence type="ECO:0000256" key="1">
    <source>
        <dbReference type="ARBA" id="ARBA00022714"/>
    </source>
</evidence>
<feature type="domain" description="Glutaredoxin" evidence="8">
    <location>
        <begin position="74"/>
        <end position="139"/>
    </location>
</feature>
<dbReference type="GO" id="GO:0046872">
    <property type="term" value="F:metal ion binding"/>
    <property type="evidence" value="ECO:0007669"/>
    <property type="project" value="UniProtKB-KW"/>
</dbReference>
<evidence type="ECO:0000256" key="3">
    <source>
        <dbReference type="ARBA" id="ARBA00023004"/>
    </source>
</evidence>
<dbReference type="EMBL" id="CAJPEX010000771">
    <property type="protein sequence ID" value="CAG0917163.1"/>
    <property type="molecule type" value="Genomic_DNA"/>
</dbReference>
<dbReference type="PANTHER" id="PTHR10293">
    <property type="entry name" value="GLUTAREDOXIN FAMILY MEMBER"/>
    <property type="match status" value="1"/>
</dbReference>
<keyword evidence="4" id="KW-0411">Iron-sulfur</keyword>
<keyword evidence="3" id="KW-0408">Iron</keyword>
<reference evidence="9" key="1">
    <citation type="submission" date="2020-11" db="EMBL/GenBank/DDBJ databases">
        <authorList>
            <person name="Tran Van P."/>
        </authorList>
    </citation>
    <scope>NUCLEOTIDE SEQUENCE</scope>
</reference>
<gene>
    <name evidence="9" type="ORF">NMOB1V02_LOCUS4753</name>
</gene>
<evidence type="ECO:0000256" key="4">
    <source>
        <dbReference type="ARBA" id="ARBA00023014"/>
    </source>
</evidence>
<dbReference type="GO" id="GO:0051537">
    <property type="term" value="F:2 iron, 2 sulfur cluster binding"/>
    <property type="evidence" value="ECO:0007669"/>
    <property type="project" value="UniProtKB-KW"/>
</dbReference>
<evidence type="ECO:0000256" key="7">
    <source>
        <dbReference type="ARBA" id="ARBA00076083"/>
    </source>
</evidence>
<keyword evidence="10" id="KW-1185">Reference proteome</keyword>
<dbReference type="InterPro" id="IPR033658">
    <property type="entry name" value="GRX_PICOT-like"/>
</dbReference>
<dbReference type="InterPro" id="IPR004480">
    <property type="entry name" value="Monothiol_GRX-rel"/>
</dbReference>
<organism evidence="9">
    <name type="scientific">Notodromas monacha</name>
    <dbReference type="NCBI Taxonomy" id="399045"/>
    <lineage>
        <taxon>Eukaryota</taxon>
        <taxon>Metazoa</taxon>
        <taxon>Ecdysozoa</taxon>
        <taxon>Arthropoda</taxon>
        <taxon>Crustacea</taxon>
        <taxon>Oligostraca</taxon>
        <taxon>Ostracoda</taxon>
        <taxon>Podocopa</taxon>
        <taxon>Podocopida</taxon>
        <taxon>Cypridocopina</taxon>
        <taxon>Cypridoidea</taxon>
        <taxon>Cyprididae</taxon>
        <taxon>Notodromas</taxon>
    </lineage>
</organism>
<dbReference type="PANTHER" id="PTHR10293:SF16">
    <property type="entry name" value="GLUTAREDOXIN-RELATED PROTEIN 5, MITOCHONDRIAL"/>
    <property type="match status" value="1"/>
</dbReference>
<keyword evidence="2" id="KW-0479">Metal-binding</keyword>
<evidence type="ECO:0000256" key="2">
    <source>
        <dbReference type="ARBA" id="ARBA00022723"/>
    </source>
</evidence>
<dbReference type="CDD" id="cd03028">
    <property type="entry name" value="GRX_PICOT_like"/>
    <property type="match status" value="1"/>
</dbReference>
<evidence type="ECO:0000313" key="10">
    <source>
        <dbReference type="Proteomes" id="UP000678499"/>
    </source>
</evidence>
<dbReference type="GO" id="GO:0005759">
    <property type="term" value="C:mitochondrial matrix"/>
    <property type="evidence" value="ECO:0007669"/>
    <property type="project" value="TreeGrafter"/>
</dbReference>
<keyword evidence="1" id="KW-0001">2Fe-2S</keyword>